<feature type="region of interest" description="Disordered" evidence="8">
    <location>
        <begin position="504"/>
        <end position="592"/>
    </location>
</feature>
<dbReference type="GO" id="GO:0001817">
    <property type="term" value="P:regulation of cytokine production"/>
    <property type="evidence" value="ECO:0007669"/>
    <property type="project" value="TreeGrafter"/>
</dbReference>
<dbReference type="InterPro" id="IPR007110">
    <property type="entry name" value="Ig-like_dom"/>
</dbReference>
<dbReference type="InterPro" id="IPR013106">
    <property type="entry name" value="Ig_V-set"/>
</dbReference>
<dbReference type="EMBL" id="CP026244">
    <property type="protein sequence ID" value="AWO97274.1"/>
    <property type="molecule type" value="Genomic_DNA"/>
</dbReference>
<dbReference type="STRING" id="52904.ENSSMAP00000027273"/>
<dbReference type="GO" id="GO:1903037">
    <property type="term" value="P:regulation of leukocyte cell-cell adhesion"/>
    <property type="evidence" value="ECO:0007669"/>
    <property type="project" value="UniProtKB-ARBA"/>
</dbReference>
<dbReference type="PANTHER" id="PTHR24100:SF151">
    <property type="entry name" value="ICOS LIGAND"/>
    <property type="match status" value="1"/>
</dbReference>
<dbReference type="GO" id="GO:0005102">
    <property type="term" value="F:signaling receptor binding"/>
    <property type="evidence" value="ECO:0007669"/>
    <property type="project" value="TreeGrafter"/>
</dbReference>
<dbReference type="PROSITE" id="PS50835">
    <property type="entry name" value="IG_LIKE"/>
    <property type="match status" value="1"/>
</dbReference>
<evidence type="ECO:0000256" key="6">
    <source>
        <dbReference type="ARBA" id="ARBA00023319"/>
    </source>
</evidence>
<evidence type="ECO:0000256" key="4">
    <source>
        <dbReference type="ARBA" id="ARBA00023157"/>
    </source>
</evidence>
<evidence type="ECO:0000256" key="3">
    <source>
        <dbReference type="ARBA" id="ARBA00023136"/>
    </source>
</evidence>
<dbReference type="Gene3D" id="2.60.40.10">
    <property type="entry name" value="Immunoglobulins"/>
    <property type="match status" value="2"/>
</dbReference>
<feature type="domain" description="Ig-like" evidence="9">
    <location>
        <begin position="172"/>
        <end position="270"/>
    </location>
</feature>
<protein>
    <submittedName>
        <fullName evidence="10">Putative butyrophilin-like protein 10</fullName>
    </submittedName>
</protein>
<keyword evidence="2" id="KW-0732">Signal</keyword>
<organism evidence="10 11">
    <name type="scientific">Scophthalmus maximus</name>
    <name type="common">Turbot</name>
    <name type="synonym">Psetta maxima</name>
    <dbReference type="NCBI Taxonomy" id="52904"/>
    <lineage>
        <taxon>Eukaryota</taxon>
        <taxon>Metazoa</taxon>
        <taxon>Chordata</taxon>
        <taxon>Craniata</taxon>
        <taxon>Vertebrata</taxon>
        <taxon>Euteleostomi</taxon>
        <taxon>Actinopterygii</taxon>
        <taxon>Neopterygii</taxon>
        <taxon>Teleostei</taxon>
        <taxon>Neoteleostei</taxon>
        <taxon>Acanthomorphata</taxon>
        <taxon>Carangaria</taxon>
        <taxon>Pleuronectiformes</taxon>
        <taxon>Pleuronectoidei</taxon>
        <taxon>Scophthalmidae</taxon>
        <taxon>Scophthalmus</taxon>
    </lineage>
</organism>
<keyword evidence="3" id="KW-0472">Membrane</keyword>
<gene>
    <name evidence="10" type="ORF">SMAX5B_004443</name>
</gene>
<keyword evidence="6" id="KW-0393">Immunoglobulin domain</keyword>
<dbReference type="SMART" id="SM00406">
    <property type="entry name" value="IGv"/>
    <property type="match status" value="1"/>
</dbReference>
<dbReference type="InterPro" id="IPR003599">
    <property type="entry name" value="Ig_sub"/>
</dbReference>
<dbReference type="Proteomes" id="UP000246464">
    <property type="component" value="Chromosome 2"/>
</dbReference>
<evidence type="ECO:0000256" key="2">
    <source>
        <dbReference type="ARBA" id="ARBA00022729"/>
    </source>
</evidence>
<evidence type="ECO:0000256" key="7">
    <source>
        <dbReference type="SAM" id="Coils"/>
    </source>
</evidence>
<sequence length="608" mass="67401">MSGARERRRHLCGGVMELDRAVGGSRSVCRHNKKRNTDRLVFLRSSSVTGRISTTDSERRKRATQLPLIIYARANQLIGSTWMERGDGRGSSCACAKELPYWLHSPSTEANVGVVCFCCRLCGDAIGQTRCLCVRKLYSLIFFKSLIHLCVLCDLWGCFVDSSWFRLCCLVAQLQEVEGLEKVLAFAGGDVILPCTFSNIASRDFPTVEWSKEDLKPNIIFLYRDGCEIQEMKNPAFEFRTSFVMKNLEHGGISLRISNVKLSDAGRYMCKRLWKNSISDVTTVELVVGAVSEPKLSMELLEGGGVTLLCEASCWLPEPDITFLDDQGNEIPAKEDPKRDLEASGCYTVRRRVPLPTATNMKMKRVICRVHQLQLNQSRDTAILVPAACTRSCPLTTCYTVGGVICFALVCAVGALLYCKFAEVQKLPVAQRASYENSANATTEDQLSLLQSALAESKRELDQRIKEVADLKLKPRERNETIHRLQGNISPQLSPILLQHNQRTIPCSSSSISPSDHKSTPAASINRNPPPSVNSSQKKDPKTGILRHSYPGLIKNSSPDLSSSSVRTSETKTNPNPSKPQRRHSIGFSSAALYNNRYSPLAGLTEES</sequence>
<dbReference type="Pfam" id="PF22705">
    <property type="entry name" value="C2-set_3"/>
    <property type="match status" value="1"/>
</dbReference>
<dbReference type="SMART" id="SM00409">
    <property type="entry name" value="IG"/>
    <property type="match status" value="1"/>
</dbReference>
<evidence type="ECO:0000256" key="5">
    <source>
        <dbReference type="ARBA" id="ARBA00023180"/>
    </source>
</evidence>
<dbReference type="AlphaFoldDB" id="A0A2U9B010"/>
<dbReference type="InterPro" id="IPR013783">
    <property type="entry name" value="Ig-like_fold"/>
</dbReference>
<proteinExistence type="predicted"/>
<evidence type="ECO:0000256" key="8">
    <source>
        <dbReference type="SAM" id="MobiDB-lite"/>
    </source>
</evidence>
<keyword evidence="11" id="KW-1185">Reference proteome</keyword>
<dbReference type="GO" id="GO:0050852">
    <property type="term" value="P:T cell receptor signaling pathway"/>
    <property type="evidence" value="ECO:0007669"/>
    <property type="project" value="TreeGrafter"/>
</dbReference>
<evidence type="ECO:0000256" key="1">
    <source>
        <dbReference type="ARBA" id="ARBA00004370"/>
    </source>
</evidence>
<reference evidence="10 11" key="1">
    <citation type="submission" date="2017-12" db="EMBL/GenBank/DDBJ databases">
        <title>Integrating genomic resources of turbot (Scophthalmus maximus) in depth evaluation of genetic and physical mapping variation across individuals.</title>
        <authorList>
            <person name="Martinez P."/>
        </authorList>
    </citation>
    <scope>NUCLEOTIDE SEQUENCE [LARGE SCALE GENOMIC DNA]</scope>
</reference>
<evidence type="ECO:0000313" key="11">
    <source>
        <dbReference type="Proteomes" id="UP000246464"/>
    </source>
</evidence>
<dbReference type="Pfam" id="PF07686">
    <property type="entry name" value="V-set"/>
    <property type="match status" value="1"/>
</dbReference>
<dbReference type="InterPro" id="IPR050504">
    <property type="entry name" value="IgSF_BTN/MOG"/>
</dbReference>
<dbReference type="SUPFAM" id="SSF48726">
    <property type="entry name" value="Immunoglobulin"/>
    <property type="match status" value="2"/>
</dbReference>
<keyword evidence="5" id="KW-0325">Glycoprotein</keyword>
<feature type="compositionally biased region" description="Polar residues" evidence="8">
    <location>
        <begin position="555"/>
        <end position="576"/>
    </location>
</feature>
<dbReference type="GO" id="GO:0009897">
    <property type="term" value="C:external side of plasma membrane"/>
    <property type="evidence" value="ECO:0007669"/>
    <property type="project" value="TreeGrafter"/>
</dbReference>
<evidence type="ECO:0000313" key="10">
    <source>
        <dbReference type="EMBL" id="AWO97274.1"/>
    </source>
</evidence>
<feature type="coiled-coil region" evidence="7">
    <location>
        <begin position="440"/>
        <end position="474"/>
    </location>
</feature>
<name>A0A2U9B010_SCOMX</name>
<evidence type="ECO:0000259" key="9">
    <source>
        <dbReference type="PROSITE" id="PS50835"/>
    </source>
</evidence>
<accession>A0A2U9B010</accession>
<dbReference type="InterPro" id="IPR036179">
    <property type="entry name" value="Ig-like_dom_sf"/>
</dbReference>
<comment type="subcellular location">
    <subcellularLocation>
        <location evidence="1">Membrane</location>
    </subcellularLocation>
</comment>
<keyword evidence="4" id="KW-1015">Disulfide bond</keyword>
<dbReference type="InterPro" id="IPR053896">
    <property type="entry name" value="BTN3A2-like_Ig-C"/>
</dbReference>
<dbReference type="GO" id="GO:0050863">
    <property type="term" value="P:regulation of T cell activation"/>
    <property type="evidence" value="ECO:0007669"/>
    <property type="project" value="UniProtKB-ARBA"/>
</dbReference>
<feature type="compositionally biased region" description="Low complexity" evidence="8">
    <location>
        <begin position="505"/>
        <end position="514"/>
    </location>
</feature>
<dbReference type="FunFam" id="2.60.40.10:FF:000142">
    <property type="entry name" value="V-set domain-containing T-cell activation inhibitor 1"/>
    <property type="match status" value="1"/>
</dbReference>
<keyword evidence="7" id="KW-0175">Coiled coil</keyword>
<dbReference type="PANTHER" id="PTHR24100">
    <property type="entry name" value="BUTYROPHILIN"/>
    <property type="match status" value="1"/>
</dbReference>